<evidence type="ECO:0000256" key="3">
    <source>
        <dbReference type="SAM" id="MobiDB-lite"/>
    </source>
</evidence>
<accession>K1T6Z6</accession>
<protein>
    <submittedName>
        <fullName evidence="5">Protein containing Transporter-associated region domain protein</fullName>
    </submittedName>
</protein>
<feature type="domain" description="Transporter-associated" evidence="4">
    <location>
        <begin position="12"/>
        <end position="92"/>
    </location>
</feature>
<gene>
    <name evidence="5" type="ORF">OBE_11716</name>
</gene>
<dbReference type="SUPFAM" id="SSF56176">
    <property type="entry name" value="FAD-binding/transporter-associated domain-like"/>
    <property type="match status" value="1"/>
</dbReference>
<name>K1T6Z6_9ZZZZ</name>
<organism evidence="5">
    <name type="scientific">human gut metagenome</name>
    <dbReference type="NCBI Taxonomy" id="408170"/>
    <lineage>
        <taxon>unclassified sequences</taxon>
        <taxon>metagenomes</taxon>
        <taxon>organismal metagenomes</taxon>
    </lineage>
</organism>
<reference evidence="5" key="1">
    <citation type="journal article" date="2013" name="Environ. Microbiol.">
        <title>Microbiota from the distal guts of lean and obese adolescents exhibit partial functional redundancy besides clear differences in community structure.</title>
        <authorList>
            <person name="Ferrer M."/>
            <person name="Ruiz A."/>
            <person name="Lanza F."/>
            <person name="Haange S.B."/>
            <person name="Oberbach A."/>
            <person name="Till H."/>
            <person name="Bargiela R."/>
            <person name="Campoy C."/>
            <person name="Segura M.T."/>
            <person name="Richter M."/>
            <person name="von Bergen M."/>
            <person name="Seifert J."/>
            <person name="Suarez A."/>
        </authorList>
    </citation>
    <scope>NUCLEOTIDE SEQUENCE</scope>
</reference>
<dbReference type="EMBL" id="AJWZ01008078">
    <property type="protein sequence ID" value="EKC55126.1"/>
    <property type="molecule type" value="Genomic_DNA"/>
</dbReference>
<dbReference type="InterPro" id="IPR016169">
    <property type="entry name" value="FAD-bd_PCMH_sub2"/>
</dbReference>
<comment type="caution">
    <text evidence="5">The sequence shown here is derived from an EMBL/GenBank/DDBJ whole genome shotgun (WGS) entry which is preliminary data.</text>
</comment>
<dbReference type="InterPro" id="IPR036318">
    <property type="entry name" value="FAD-bd_PCMH-like_sf"/>
</dbReference>
<dbReference type="PANTHER" id="PTHR22777:SF17">
    <property type="entry name" value="UPF0053 PROTEIN SLL0260"/>
    <property type="match status" value="1"/>
</dbReference>
<keyword evidence="2" id="KW-0129">CBS domain</keyword>
<dbReference type="GO" id="GO:0050660">
    <property type="term" value="F:flavin adenine dinucleotide binding"/>
    <property type="evidence" value="ECO:0007669"/>
    <property type="project" value="InterPro"/>
</dbReference>
<sequence>MDEYDEDQEYIKNRGKGEYVMEGKTPLKEVEELLGITFDEEEFETLNGFLISRLDRIPEPDEQFDVDYKGYNFKILSVVKKMIGSVLVRKLPEEKTPQNAEDGQSVLEEKRK</sequence>
<keyword evidence="1" id="KW-0677">Repeat</keyword>
<dbReference type="PANTHER" id="PTHR22777">
    <property type="entry name" value="HEMOLYSIN-RELATED"/>
    <property type="match status" value="1"/>
</dbReference>
<evidence type="ECO:0000256" key="1">
    <source>
        <dbReference type="ARBA" id="ARBA00022737"/>
    </source>
</evidence>
<dbReference type="SMART" id="SM01091">
    <property type="entry name" value="CorC_HlyC"/>
    <property type="match status" value="1"/>
</dbReference>
<evidence type="ECO:0000313" key="5">
    <source>
        <dbReference type="EMBL" id="EKC55126.1"/>
    </source>
</evidence>
<dbReference type="InterPro" id="IPR005170">
    <property type="entry name" value="Transptr-assoc_dom"/>
</dbReference>
<feature type="region of interest" description="Disordered" evidence="3">
    <location>
        <begin position="92"/>
        <end position="112"/>
    </location>
</feature>
<dbReference type="GO" id="GO:0005886">
    <property type="term" value="C:plasma membrane"/>
    <property type="evidence" value="ECO:0007669"/>
    <property type="project" value="TreeGrafter"/>
</dbReference>
<dbReference type="Pfam" id="PF03471">
    <property type="entry name" value="CorC_HlyC"/>
    <property type="match status" value="1"/>
</dbReference>
<dbReference type="Gene3D" id="3.30.465.10">
    <property type="match status" value="1"/>
</dbReference>
<dbReference type="AlphaFoldDB" id="K1T6Z6"/>
<proteinExistence type="predicted"/>
<evidence type="ECO:0000256" key="2">
    <source>
        <dbReference type="ARBA" id="ARBA00023122"/>
    </source>
</evidence>
<evidence type="ECO:0000259" key="4">
    <source>
        <dbReference type="SMART" id="SM01091"/>
    </source>
</evidence>